<reference evidence="11 12" key="1">
    <citation type="submission" date="2020-08" db="EMBL/GenBank/DDBJ databases">
        <title>Genomic Encyclopedia of Type Strains, Phase IV (KMG-IV): sequencing the most valuable type-strain genomes for metagenomic binning, comparative biology and taxonomic classification.</title>
        <authorList>
            <person name="Goeker M."/>
        </authorList>
    </citation>
    <scope>NUCLEOTIDE SEQUENCE [LARGE SCALE GENOMIC DNA]</scope>
    <source>
        <strain evidence="11 12">DSM 19979</strain>
    </source>
</reference>
<keyword evidence="4 9" id="KW-1133">Transmembrane helix</keyword>
<evidence type="ECO:0000313" key="12">
    <source>
        <dbReference type="Proteomes" id="UP000553193"/>
    </source>
</evidence>
<comment type="subcellular location">
    <subcellularLocation>
        <location evidence="1">Cell membrane</location>
        <topology evidence="1">Multi-pass membrane protein</topology>
    </subcellularLocation>
</comment>
<evidence type="ECO:0000256" key="7">
    <source>
        <dbReference type="ARBA" id="ARBA00029447"/>
    </source>
</evidence>
<dbReference type="Pfam" id="PF00015">
    <property type="entry name" value="MCPsignal"/>
    <property type="match status" value="1"/>
</dbReference>
<dbReference type="SUPFAM" id="SSF58104">
    <property type="entry name" value="Methyl-accepting chemotaxis protein (MCP) signaling domain"/>
    <property type="match status" value="1"/>
</dbReference>
<accession>A0A840AFD0</accession>
<organism evidence="11 12">
    <name type="scientific">Roseococcus suduntuyensis</name>
    <dbReference type="NCBI Taxonomy" id="455361"/>
    <lineage>
        <taxon>Bacteria</taxon>
        <taxon>Pseudomonadati</taxon>
        <taxon>Pseudomonadota</taxon>
        <taxon>Alphaproteobacteria</taxon>
        <taxon>Acetobacterales</taxon>
        <taxon>Roseomonadaceae</taxon>
        <taxon>Roseococcus</taxon>
    </lineage>
</organism>
<keyword evidence="2" id="KW-1003">Cell membrane</keyword>
<dbReference type="RefSeq" id="WP_184384721.1">
    <property type="nucleotide sequence ID" value="NZ_JACIDJ010000004.1"/>
</dbReference>
<dbReference type="GO" id="GO:0006935">
    <property type="term" value="P:chemotaxis"/>
    <property type="evidence" value="ECO:0007669"/>
    <property type="project" value="InterPro"/>
</dbReference>
<evidence type="ECO:0000256" key="2">
    <source>
        <dbReference type="ARBA" id="ARBA00022475"/>
    </source>
</evidence>
<comment type="caution">
    <text evidence="11">The sequence shown here is derived from an EMBL/GenBank/DDBJ whole genome shotgun (WGS) entry which is preliminary data.</text>
</comment>
<dbReference type="PRINTS" id="PR00260">
    <property type="entry name" value="CHEMTRNSDUCR"/>
</dbReference>
<evidence type="ECO:0000256" key="3">
    <source>
        <dbReference type="ARBA" id="ARBA00022692"/>
    </source>
</evidence>
<feature type="transmembrane region" description="Helical" evidence="9">
    <location>
        <begin position="192"/>
        <end position="214"/>
    </location>
</feature>
<dbReference type="InterPro" id="IPR004089">
    <property type="entry name" value="MCPsignal_dom"/>
</dbReference>
<dbReference type="Pfam" id="PF17202">
    <property type="entry name" value="sCache_3_3"/>
    <property type="match status" value="1"/>
</dbReference>
<dbReference type="Gene3D" id="2.40.10.220">
    <property type="entry name" value="predicted glycosyltransferase like domains"/>
    <property type="match status" value="1"/>
</dbReference>
<comment type="similarity">
    <text evidence="7">Belongs to the methyl-accepting chemotaxis (MCP) protein family.</text>
</comment>
<dbReference type="InterPro" id="IPR004090">
    <property type="entry name" value="Chemotax_Me-accpt_rcpt"/>
</dbReference>
<evidence type="ECO:0000256" key="5">
    <source>
        <dbReference type="ARBA" id="ARBA00023136"/>
    </source>
</evidence>
<dbReference type="GO" id="GO:0035438">
    <property type="term" value="F:cyclic-di-GMP binding"/>
    <property type="evidence" value="ECO:0007669"/>
    <property type="project" value="InterPro"/>
</dbReference>
<feature type="domain" description="Methyl-accepting transducer" evidence="10">
    <location>
        <begin position="305"/>
        <end position="534"/>
    </location>
</feature>
<dbReference type="PROSITE" id="PS50111">
    <property type="entry name" value="CHEMOTAXIS_TRANSDUC_2"/>
    <property type="match status" value="1"/>
</dbReference>
<dbReference type="SMART" id="SM00283">
    <property type="entry name" value="MA"/>
    <property type="match status" value="1"/>
</dbReference>
<keyword evidence="12" id="KW-1185">Reference proteome</keyword>
<keyword evidence="3 9" id="KW-0812">Transmembrane</keyword>
<dbReference type="PANTHER" id="PTHR32089:SF112">
    <property type="entry name" value="LYSOZYME-LIKE PROTEIN-RELATED"/>
    <property type="match status" value="1"/>
</dbReference>
<dbReference type="SUPFAM" id="SSF103190">
    <property type="entry name" value="Sensory domain-like"/>
    <property type="match status" value="1"/>
</dbReference>
<proteinExistence type="inferred from homology"/>
<dbReference type="GO" id="GO:0007165">
    <property type="term" value="P:signal transduction"/>
    <property type="evidence" value="ECO:0007669"/>
    <property type="project" value="UniProtKB-KW"/>
</dbReference>
<dbReference type="EMBL" id="JACIDJ010000004">
    <property type="protein sequence ID" value="MBB3899183.1"/>
    <property type="molecule type" value="Genomic_DNA"/>
</dbReference>
<gene>
    <name evidence="11" type="ORF">GGQ83_002631</name>
</gene>
<keyword evidence="5 9" id="KW-0472">Membrane</keyword>
<dbReference type="InterPro" id="IPR033463">
    <property type="entry name" value="sCache_3"/>
</dbReference>
<name>A0A840AFD0_9PROT</name>
<keyword evidence="6 8" id="KW-0807">Transducer</keyword>
<evidence type="ECO:0000256" key="4">
    <source>
        <dbReference type="ARBA" id="ARBA00022989"/>
    </source>
</evidence>
<evidence type="ECO:0000256" key="9">
    <source>
        <dbReference type="SAM" id="Phobius"/>
    </source>
</evidence>
<evidence type="ECO:0000259" key="10">
    <source>
        <dbReference type="PROSITE" id="PS50111"/>
    </source>
</evidence>
<dbReference type="InterPro" id="IPR029151">
    <property type="entry name" value="Sensor-like_sf"/>
</dbReference>
<dbReference type="Proteomes" id="UP000553193">
    <property type="component" value="Unassembled WGS sequence"/>
</dbReference>
<evidence type="ECO:0000256" key="8">
    <source>
        <dbReference type="PROSITE-ProRule" id="PRU00284"/>
    </source>
</evidence>
<dbReference type="Pfam" id="PF07238">
    <property type="entry name" value="PilZ"/>
    <property type="match status" value="1"/>
</dbReference>
<dbReference type="AlphaFoldDB" id="A0A840AFD0"/>
<dbReference type="PANTHER" id="PTHR32089">
    <property type="entry name" value="METHYL-ACCEPTING CHEMOTAXIS PROTEIN MCPB"/>
    <property type="match status" value="1"/>
</dbReference>
<dbReference type="Gene3D" id="1.10.287.950">
    <property type="entry name" value="Methyl-accepting chemotaxis protein"/>
    <property type="match status" value="1"/>
</dbReference>
<sequence length="660" mass="68827">MRRITAPLARLSLAARVTVVGLLAITVSVLAVEGWTAWRDHRADHAALEAQLERDLVLLDGLTARVAGGGAWRLTEAGQLARGDVVMEGANDLVDLVRAATGARTAIFRGDEVVAGTGRPDGSRLLGQRTAAGPHRDTALGEGRIYRGLTRIEGAPHIAIYSPIRDAGGQVIGMLFVGQSRATMDAALMEKLWHALVATLLLVGLAGGLLWVGLRRSLRPLEELRQWVAAGLAEQPVPHLARRDELGALARALEENRSTAQEKARLEAALRTAEDGRKRRTAAMERSAEEFGSNVGSVMAGFEDSASTMLTATTRLSDAMGRTSAQVTETAAHSAESNANLQAVASAVEELAASVNEISNQVSRAAVVAAEAVTEAQRGDTRIEALTRSADRIGDILNVISDVASRTNLLALNATIEAARAGEAGKGFAVVASEVKNLATQTAGATQDVAAQIAAIRQATAEAAQGMRAISAAIGRMDEVAGGIAAAVEEQGAATREITGRLQLVARGNAQVADTMADVARMAEAAADATLEVESSAATVQGEAGVLRAEVDGFLATLHEQMEERRRFDRLAVEGRDATVVVEGATERLRLLDISLGGAALRRAQPLPPGAALTITLPGAGGPATGSVVRWEEGVLAVNFDQPIGTAVMEAVTRELGIAA</sequence>
<dbReference type="GO" id="GO:0004888">
    <property type="term" value="F:transmembrane signaling receptor activity"/>
    <property type="evidence" value="ECO:0007669"/>
    <property type="project" value="InterPro"/>
</dbReference>
<dbReference type="InterPro" id="IPR009875">
    <property type="entry name" value="PilZ_domain"/>
</dbReference>
<evidence type="ECO:0000313" key="11">
    <source>
        <dbReference type="EMBL" id="MBB3899183.1"/>
    </source>
</evidence>
<dbReference type="SUPFAM" id="SSF141371">
    <property type="entry name" value="PilZ domain-like"/>
    <property type="match status" value="1"/>
</dbReference>
<evidence type="ECO:0000256" key="1">
    <source>
        <dbReference type="ARBA" id="ARBA00004651"/>
    </source>
</evidence>
<evidence type="ECO:0000256" key="6">
    <source>
        <dbReference type="ARBA" id="ARBA00023224"/>
    </source>
</evidence>
<dbReference type="GO" id="GO:0005886">
    <property type="term" value="C:plasma membrane"/>
    <property type="evidence" value="ECO:0007669"/>
    <property type="project" value="UniProtKB-SubCell"/>
</dbReference>
<protein>
    <submittedName>
        <fullName evidence="11">Methyl-accepting chemotaxis protein</fullName>
    </submittedName>
</protein>